<sequence length="98" mass="11771">MPFRELLQWSLFTVGKNHPIFHDFGSHIRVMAPTLTSLFHWQPSTIEVRLIATTRGKYLSRRISLFERNPRIKQWNQPKNPMTIFPFRLSLRLHKTRT</sequence>
<dbReference type="EMBL" id="LKAM01000011">
    <property type="protein sequence ID" value="KUM46439.1"/>
    <property type="molecule type" value="Genomic_DNA"/>
</dbReference>
<evidence type="ECO:0000313" key="1">
    <source>
        <dbReference type="EMBL" id="KUM46439.1"/>
    </source>
</evidence>
<name>A0A101LW38_PICGL</name>
<protein>
    <submittedName>
        <fullName evidence="1">Uncharacterized protein</fullName>
    </submittedName>
</protein>
<proteinExistence type="predicted"/>
<keyword evidence="1" id="KW-0496">Mitochondrion</keyword>
<dbReference type="AlphaFoldDB" id="A0A101LW38"/>
<accession>A0A101LW38</accession>
<comment type="caution">
    <text evidence="1">The sequence shown here is derived from an EMBL/GenBank/DDBJ whole genome shotgun (WGS) entry which is preliminary data.</text>
</comment>
<geneLocation type="mitochondrion" evidence="1"/>
<organism evidence="1">
    <name type="scientific">Picea glauca</name>
    <name type="common">White spruce</name>
    <name type="synonym">Pinus glauca</name>
    <dbReference type="NCBI Taxonomy" id="3330"/>
    <lineage>
        <taxon>Eukaryota</taxon>
        <taxon>Viridiplantae</taxon>
        <taxon>Streptophyta</taxon>
        <taxon>Embryophyta</taxon>
        <taxon>Tracheophyta</taxon>
        <taxon>Spermatophyta</taxon>
        <taxon>Pinopsida</taxon>
        <taxon>Pinidae</taxon>
        <taxon>Conifers I</taxon>
        <taxon>Pinales</taxon>
        <taxon>Pinaceae</taxon>
        <taxon>Picea</taxon>
    </lineage>
</organism>
<reference evidence="1" key="1">
    <citation type="journal article" date="2015" name="Genome Biol. Evol.">
        <title>Organellar Genomes of White Spruce (Picea glauca): Assembly and Annotation.</title>
        <authorList>
            <person name="Jackman S.D."/>
            <person name="Warren R.L."/>
            <person name="Gibb E.A."/>
            <person name="Vandervalk B.P."/>
            <person name="Mohamadi H."/>
            <person name="Chu J."/>
            <person name="Raymond A."/>
            <person name="Pleasance S."/>
            <person name="Coope R."/>
            <person name="Wildung M.R."/>
            <person name="Ritland C.E."/>
            <person name="Bousquet J."/>
            <person name="Jones S.J."/>
            <person name="Bohlmann J."/>
            <person name="Birol I."/>
        </authorList>
    </citation>
    <scope>NUCLEOTIDE SEQUENCE [LARGE SCALE GENOMIC DNA]</scope>
    <source>
        <tissue evidence="1">Flushing bud</tissue>
    </source>
</reference>
<gene>
    <name evidence="1" type="ORF">ABT39_MTgene1540</name>
</gene>